<feature type="binding site" evidence="8">
    <location>
        <position position="45"/>
    </location>
    <ligand>
        <name>ATP</name>
        <dbReference type="ChEBI" id="CHEBI:30616"/>
    </ligand>
</feature>
<sequence length="153" mass="17644">MQQVDDNERQECVWDFDVGEQLGKGGFATVYQAQCCKTGRDVAIKKINKSQITAGGLINRVRQEVTIHSRLCHPSILQLYTFFEDQEYVYLVLELCVKGELQKHLKNLGRVKIADFGLATQLQRPDDRHTTMCGTPNYIRWVSWEADTVILFY</sequence>
<feature type="domain" description="Protein kinase" evidence="10">
    <location>
        <begin position="16"/>
        <end position="153"/>
    </location>
</feature>
<keyword evidence="5 8" id="KW-0067">ATP-binding</keyword>
<evidence type="ECO:0000256" key="9">
    <source>
        <dbReference type="PROSITE-ProRule" id="PRU10141"/>
    </source>
</evidence>
<dbReference type="Gene3D" id="1.10.510.10">
    <property type="entry name" value="Transferase(Phosphotransferase) domain 1"/>
    <property type="match status" value="1"/>
</dbReference>
<reference evidence="11 12" key="1">
    <citation type="submission" date="2019-05" db="EMBL/GenBank/DDBJ databases">
        <title>Another draft genome of Portunus trituberculatus and its Hox gene families provides insights of decapod evolution.</title>
        <authorList>
            <person name="Jeong J.-H."/>
            <person name="Song I."/>
            <person name="Kim S."/>
            <person name="Choi T."/>
            <person name="Kim D."/>
            <person name="Ryu S."/>
            <person name="Kim W."/>
        </authorList>
    </citation>
    <scope>NUCLEOTIDE SEQUENCE [LARGE SCALE GENOMIC DNA]</scope>
    <source>
        <tissue evidence="11">Muscle</tissue>
    </source>
</reference>
<evidence type="ECO:0000256" key="6">
    <source>
        <dbReference type="ARBA" id="ARBA00047899"/>
    </source>
</evidence>
<dbReference type="GO" id="GO:0004674">
    <property type="term" value="F:protein serine/threonine kinase activity"/>
    <property type="evidence" value="ECO:0007669"/>
    <property type="project" value="UniProtKB-KW"/>
</dbReference>
<evidence type="ECO:0000259" key="10">
    <source>
        <dbReference type="PROSITE" id="PS50011"/>
    </source>
</evidence>
<keyword evidence="12" id="KW-1185">Reference proteome</keyword>
<keyword evidence="3 8" id="KW-0547">Nucleotide-binding</keyword>
<comment type="catalytic activity">
    <reaction evidence="6">
        <text>L-threonyl-[protein] + ATP = O-phospho-L-threonyl-[protein] + ADP + H(+)</text>
        <dbReference type="Rhea" id="RHEA:46608"/>
        <dbReference type="Rhea" id="RHEA-COMP:11060"/>
        <dbReference type="Rhea" id="RHEA-COMP:11605"/>
        <dbReference type="ChEBI" id="CHEBI:15378"/>
        <dbReference type="ChEBI" id="CHEBI:30013"/>
        <dbReference type="ChEBI" id="CHEBI:30616"/>
        <dbReference type="ChEBI" id="CHEBI:61977"/>
        <dbReference type="ChEBI" id="CHEBI:456216"/>
        <dbReference type="EC" id="2.7.11.1"/>
    </reaction>
</comment>
<evidence type="ECO:0000256" key="2">
    <source>
        <dbReference type="ARBA" id="ARBA00022679"/>
    </source>
</evidence>
<dbReference type="Gene3D" id="3.30.200.20">
    <property type="entry name" value="Phosphorylase Kinase, domain 1"/>
    <property type="match status" value="1"/>
</dbReference>
<evidence type="ECO:0000256" key="5">
    <source>
        <dbReference type="ARBA" id="ARBA00022840"/>
    </source>
</evidence>
<dbReference type="AlphaFoldDB" id="A0A5B7CP17"/>
<evidence type="ECO:0000313" key="11">
    <source>
        <dbReference type="EMBL" id="MPC11220.1"/>
    </source>
</evidence>
<dbReference type="InterPro" id="IPR017441">
    <property type="entry name" value="Protein_kinase_ATP_BS"/>
</dbReference>
<evidence type="ECO:0000256" key="4">
    <source>
        <dbReference type="ARBA" id="ARBA00022777"/>
    </source>
</evidence>
<dbReference type="InterPro" id="IPR000719">
    <property type="entry name" value="Prot_kinase_dom"/>
</dbReference>
<evidence type="ECO:0000313" key="12">
    <source>
        <dbReference type="Proteomes" id="UP000324222"/>
    </source>
</evidence>
<feature type="binding site" evidence="9">
    <location>
        <position position="46"/>
    </location>
    <ligand>
        <name>ATP</name>
        <dbReference type="ChEBI" id="CHEBI:30616"/>
    </ligand>
</feature>
<evidence type="ECO:0000256" key="7">
    <source>
        <dbReference type="ARBA" id="ARBA00048679"/>
    </source>
</evidence>
<dbReference type="EMBL" id="VSRR010000151">
    <property type="protein sequence ID" value="MPC11220.1"/>
    <property type="molecule type" value="Genomic_DNA"/>
</dbReference>
<dbReference type="FunFam" id="3.30.200.20:FF:000042">
    <property type="entry name" value="Aurora kinase A"/>
    <property type="match status" value="1"/>
</dbReference>
<comment type="caution">
    <text evidence="11">The sequence shown here is derived from an EMBL/GenBank/DDBJ whole genome shotgun (WGS) entry which is preliminary data.</text>
</comment>
<comment type="catalytic activity">
    <reaction evidence="7">
        <text>L-seryl-[protein] + ATP = O-phospho-L-seryl-[protein] + ADP + H(+)</text>
        <dbReference type="Rhea" id="RHEA:17989"/>
        <dbReference type="Rhea" id="RHEA-COMP:9863"/>
        <dbReference type="Rhea" id="RHEA-COMP:11604"/>
        <dbReference type="ChEBI" id="CHEBI:15378"/>
        <dbReference type="ChEBI" id="CHEBI:29999"/>
        <dbReference type="ChEBI" id="CHEBI:30616"/>
        <dbReference type="ChEBI" id="CHEBI:83421"/>
        <dbReference type="ChEBI" id="CHEBI:456216"/>
        <dbReference type="EC" id="2.7.11.1"/>
    </reaction>
</comment>
<dbReference type="Pfam" id="PF00069">
    <property type="entry name" value="Pkinase"/>
    <property type="match status" value="1"/>
</dbReference>
<dbReference type="PANTHER" id="PTHR24350">
    <property type="entry name" value="SERINE/THREONINE-PROTEIN KINASE IAL-RELATED"/>
    <property type="match status" value="1"/>
</dbReference>
<dbReference type="SUPFAM" id="SSF56112">
    <property type="entry name" value="Protein kinase-like (PK-like)"/>
    <property type="match status" value="1"/>
</dbReference>
<dbReference type="PROSITE" id="PS00107">
    <property type="entry name" value="PROTEIN_KINASE_ATP"/>
    <property type="match status" value="1"/>
</dbReference>
<evidence type="ECO:0000256" key="3">
    <source>
        <dbReference type="ARBA" id="ARBA00022741"/>
    </source>
</evidence>
<proteinExistence type="predicted"/>
<name>A0A5B7CP17_PORTR</name>
<dbReference type="OrthoDB" id="10004143at2759"/>
<dbReference type="PROSITE" id="PS50011">
    <property type="entry name" value="PROTEIN_KINASE_DOM"/>
    <property type="match status" value="1"/>
</dbReference>
<evidence type="ECO:0000256" key="1">
    <source>
        <dbReference type="ARBA" id="ARBA00022527"/>
    </source>
</evidence>
<dbReference type="InterPro" id="IPR011009">
    <property type="entry name" value="Kinase-like_dom_sf"/>
</dbReference>
<dbReference type="GO" id="GO:0005524">
    <property type="term" value="F:ATP binding"/>
    <property type="evidence" value="ECO:0007669"/>
    <property type="project" value="UniProtKB-UniRule"/>
</dbReference>
<evidence type="ECO:0000256" key="8">
    <source>
        <dbReference type="PIRSR" id="PIRSR630616-2"/>
    </source>
</evidence>
<keyword evidence="2" id="KW-0808">Transferase</keyword>
<keyword evidence="1" id="KW-0723">Serine/threonine-protein kinase</keyword>
<organism evidence="11 12">
    <name type="scientific">Portunus trituberculatus</name>
    <name type="common">Swimming crab</name>
    <name type="synonym">Neptunus trituberculatus</name>
    <dbReference type="NCBI Taxonomy" id="210409"/>
    <lineage>
        <taxon>Eukaryota</taxon>
        <taxon>Metazoa</taxon>
        <taxon>Ecdysozoa</taxon>
        <taxon>Arthropoda</taxon>
        <taxon>Crustacea</taxon>
        <taxon>Multicrustacea</taxon>
        <taxon>Malacostraca</taxon>
        <taxon>Eumalacostraca</taxon>
        <taxon>Eucarida</taxon>
        <taxon>Decapoda</taxon>
        <taxon>Pleocyemata</taxon>
        <taxon>Brachyura</taxon>
        <taxon>Eubrachyura</taxon>
        <taxon>Portunoidea</taxon>
        <taxon>Portunidae</taxon>
        <taxon>Portuninae</taxon>
        <taxon>Portunus</taxon>
    </lineage>
</organism>
<dbReference type="Proteomes" id="UP000324222">
    <property type="component" value="Unassembled WGS sequence"/>
</dbReference>
<dbReference type="InterPro" id="IPR030616">
    <property type="entry name" value="Aur-like"/>
</dbReference>
<keyword evidence="4 11" id="KW-0418">Kinase</keyword>
<gene>
    <name evidence="11" type="primary">SAK</name>
    <name evidence="11" type="ORF">E2C01_003882</name>
</gene>
<accession>A0A5B7CP17</accession>
<protein>
    <submittedName>
        <fullName evidence="11">Serine/threonine-protein kinase PLK4</fullName>
    </submittedName>
</protein>